<dbReference type="InterPro" id="IPR025543">
    <property type="entry name" value="Dodecin-like"/>
</dbReference>
<dbReference type="InterPro" id="IPR009923">
    <property type="entry name" value="Dodecin"/>
</dbReference>
<sequence length="100" mass="11602">MSCNDEWACCFRLRAFWKVRWDFCKMLNFCAPSPDRSRERGLRCALPDTFRRTAMSDNHTYKKVEIVGSSTTTIEDAINNALAEASKSLSHLEWFEVTET</sequence>
<dbReference type="Proteomes" id="UP000050384">
    <property type="component" value="Unassembled WGS sequence"/>
</dbReference>
<protein>
    <recommendedName>
        <fullName evidence="3">Dodecin</fullName>
    </recommendedName>
</protein>
<dbReference type="EMBL" id="LJRI01001365">
    <property type="protein sequence ID" value="KPY63874.1"/>
    <property type="molecule type" value="Genomic_DNA"/>
</dbReference>
<organism evidence="1 2">
    <name type="scientific">Pseudomonas syringae pv. spinaceae</name>
    <dbReference type="NCBI Taxonomy" id="264459"/>
    <lineage>
        <taxon>Bacteria</taxon>
        <taxon>Pseudomonadati</taxon>
        <taxon>Pseudomonadota</taxon>
        <taxon>Gammaproteobacteria</taxon>
        <taxon>Pseudomonadales</taxon>
        <taxon>Pseudomonadaceae</taxon>
        <taxon>Pseudomonas</taxon>
        <taxon>Pseudomonas syringae</taxon>
    </lineage>
</organism>
<feature type="non-terminal residue" evidence="1">
    <location>
        <position position="100"/>
    </location>
</feature>
<evidence type="ECO:0000313" key="2">
    <source>
        <dbReference type="Proteomes" id="UP000050384"/>
    </source>
</evidence>
<dbReference type="AlphaFoldDB" id="A0A0Q0FHN4"/>
<dbReference type="PANTHER" id="PTHR39324">
    <property type="entry name" value="CALCIUM DODECIN"/>
    <property type="match status" value="1"/>
</dbReference>
<evidence type="ECO:0008006" key="3">
    <source>
        <dbReference type="Google" id="ProtNLM"/>
    </source>
</evidence>
<name>A0A0Q0FHN4_PSESX</name>
<proteinExistence type="predicted"/>
<accession>A0A0Q0FHN4</accession>
<dbReference type="PANTHER" id="PTHR39324:SF1">
    <property type="entry name" value="CALCIUM DODECIN"/>
    <property type="match status" value="1"/>
</dbReference>
<evidence type="ECO:0000313" key="1">
    <source>
        <dbReference type="EMBL" id="KPY63874.1"/>
    </source>
</evidence>
<reference evidence="1 2" key="1">
    <citation type="submission" date="2015-09" db="EMBL/GenBank/DDBJ databases">
        <title>Genome announcement of multiple Pseudomonas syringae strains.</title>
        <authorList>
            <person name="Thakur S."/>
            <person name="Wang P.W."/>
            <person name="Gong Y."/>
            <person name="Weir B.S."/>
            <person name="Guttman D.S."/>
        </authorList>
    </citation>
    <scope>NUCLEOTIDE SEQUENCE [LARGE SCALE GENOMIC DNA]</scope>
    <source>
        <strain evidence="1 2">ICMP16929</strain>
    </source>
</reference>
<dbReference type="Gene3D" id="3.30.1660.10">
    <property type="entry name" value="Flavin-binding protein dodecin"/>
    <property type="match status" value="1"/>
</dbReference>
<dbReference type="InterPro" id="IPR036694">
    <property type="entry name" value="Dodecin-like_sf"/>
</dbReference>
<dbReference type="Pfam" id="PF07311">
    <property type="entry name" value="Dodecin"/>
    <property type="match status" value="1"/>
</dbReference>
<comment type="caution">
    <text evidence="1">The sequence shown here is derived from an EMBL/GenBank/DDBJ whole genome shotgun (WGS) entry which is preliminary data.</text>
</comment>
<gene>
    <name evidence="1" type="ORF">ALO94_01788</name>
</gene>
<dbReference type="SUPFAM" id="SSF89807">
    <property type="entry name" value="Dodecin-like"/>
    <property type="match status" value="1"/>
</dbReference>